<dbReference type="InterPro" id="IPR036291">
    <property type="entry name" value="NAD(P)-bd_dom_sf"/>
</dbReference>
<dbReference type="SUPFAM" id="SSF51735">
    <property type="entry name" value="NAD(P)-binding Rossmann-fold domains"/>
    <property type="match status" value="1"/>
</dbReference>
<evidence type="ECO:0000256" key="4">
    <source>
        <dbReference type="ARBA" id="ARBA00022857"/>
    </source>
</evidence>
<dbReference type="PIRSF" id="PIRSF000110">
    <property type="entry name" value="G6PD"/>
    <property type="match status" value="1"/>
</dbReference>
<dbReference type="GO" id="GO:0005829">
    <property type="term" value="C:cytosol"/>
    <property type="evidence" value="ECO:0007669"/>
    <property type="project" value="TreeGrafter"/>
</dbReference>
<dbReference type="InterPro" id="IPR019796">
    <property type="entry name" value="G6P_DH_AS"/>
</dbReference>
<dbReference type="Pfam" id="PF00479">
    <property type="entry name" value="G6PD_N"/>
    <property type="match status" value="1"/>
</dbReference>
<dbReference type="InterPro" id="IPR022675">
    <property type="entry name" value="G6P_DH_C"/>
</dbReference>
<dbReference type="Proteomes" id="UP000190675">
    <property type="component" value="Chromosome I"/>
</dbReference>
<feature type="binding site" evidence="7">
    <location>
        <position position="363"/>
    </location>
    <ligand>
        <name>substrate</name>
    </ligand>
</feature>
<comment type="function">
    <text evidence="7">Catalyzes the oxidation of glucose 6-phosphate to 6-phosphogluconolactone.</text>
</comment>
<comment type="pathway">
    <text evidence="1 7">Carbohydrate degradation; pentose phosphate pathway; D-ribulose 5-phosphate from D-glucose 6-phosphate (oxidative stage): step 1/3.</text>
</comment>
<evidence type="ECO:0000256" key="1">
    <source>
        <dbReference type="ARBA" id="ARBA00004937"/>
    </source>
</evidence>
<evidence type="ECO:0000256" key="5">
    <source>
        <dbReference type="ARBA" id="ARBA00023002"/>
    </source>
</evidence>
<dbReference type="UniPathway" id="UPA00115">
    <property type="reaction ID" value="UER00408"/>
</dbReference>
<dbReference type="HAMAP" id="MF_00966">
    <property type="entry name" value="G6PD"/>
    <property type="match status" value="1"/>
</dbReference>
<dbReference type="InterPro" id="IPR022674">
    <property type="entry name" value="G6P_DH_NAD-bd"/>
</dbReference>
<dbReference type="EC" id="1.1.1.49" evidence="7"/>
<feature type="binding site" evidence="7">
    <location>
        <position position="200"/>
    </location>
    <ligand>
        <name>substrate</name>
    </ligand>
</feature>
<gene>
    <name evidence="7" type="primary">zwf</name>
    <name evidence="10" type="ORF">SAMN05444169_0575</name>
</gene>
<evidence type="ECO:0000256" key="2">
    <source>
        <dbReference type="ARBA" id="ARBA00009975"/>
    </source>
</evidence>
<dbReference type="RefSeq" id="WP_244567815.1">
    <property type="nucleotide sequence ID" value="NZ_LT670818.1"/>
</dbReference>
<comment type="similarity">
    <text evidence="2 7">Belongs to the glucose-6-phosphate dehydrogenase family.</text>
</comment>
<feature type="active site" description="Proton acceptor" evidence="7">
    <location>
        <position position="258"/>
    </location>
</feature>
<keyword evidence="5 7" id="KW-0560">Oxidoreductase</keyword>
<feature type="domain" description="Glucose-6-phosphate dehydrogenase C-terminal" evidence="9">
    <location>
        <begin position="207"/>
        <end position="506"/>
    </location>
</feature>
<keyword evidence="4 7" id="KW-0521">NADP</keyword>
<proteinExistence type="inferred from homology"/>
<dbReference type="InterPro" id="IPR001282">
    <property type="entry name" value="G6P_DH"/>
</dbReference>
<sequence length="509" mass="56841">MTDALPQTHLTNQKKPDPCSFVIFGATGDLTHRLVMPSLYNLEATGLLPDKFCVVGVARKGTSNDDLRDSLMKGLRQYATRPVDDKVARRLLECVTSIEADPADPTSFDAMRERLEKLETNRSTGGNRLFYLATPPTAFAPISRQLGRTGMLKEANGAWRRLVVEKPFGTDLASAKALNDELLQIVTEHQIYRIDHYLGKETVQNILVLRFANGMFEPIWNRNHIDHVQITVDEKLGVGHRGSFYDATGALRDMVPNHLFQLLSLVAMEPPIRFDAHSVRSEKADVLAAIQTQSETEALRNSVRGQYLGGRIGDTEIEDYTRTEDVGPDSTTETYAALKLTIDNWRWAGVPFYLRTGKALGIKRTEVAIKFKQAPFAMFNCTSVDALAENYMMIGVEPTEGIALQFNTKIPGPTITLSGVEMKFRYKDYFKAEPATGYETLIYDCMIGDNILFQRADSVEAGWKAVQPFLDAWKKAGAKGLEKYKAGSEGPTGAEELLKRDGRTWRKLS</sequence>
<dbReference type="PANTHER" id="PTHR23429:SF0">
    <property type="entry name" value="GLUCOSE-6-PHOSPHATE 1-DEHYDROGENASE"/>
    <property type="match status" value="1"/>
</dbReference>
<protein>
    <recommendedName>
        <fullName evidence="7">Glucose-6-phosphate 1-dehydrogenase</fullName>
        <shortName evidence="7">G6PD</shortName>
        <ecNumber evidence="7">1.1.1.49</ecNumber>
    </recommendedName>
</protein>
<feature type="binding site" evidence="7">
    <location>
        <position position="196"/>
    </location>
    <ligand>
        <name>substrate</name>
    </ligand>
</feature>
<keyword evidence="3 7" id="KW-0313">Glucose metabolism</keyword>
<dbReference type="GO" id="GO:0004345">
    <property type="term" value="F:glucose-6-phosphate dehydrogenase activity"/>
    <property type="evidence" value="ECO:0007669"/>
    <property type="project" value="UniProtKB-UniRule"/>
</dbReference>
<dbReference type="NCBIfam" id="NF009492">
    <property type="entry name" value="PRK12853.1-3"/>
    <property type="match status" value="1"/>
</dbReference>
<dbReference type="Gene3D" id="3.40.50.720">
    <property type="entry name" value="NAD(P)-binding Rossmann-like Domain"/>
    <property type="match status" value="1"/>
</dbReference>
<organism evidence="10 11">
    <name type="scientific">Bradyrhizobium erythrophlei</name>
    <dbReference type="NCBI Taxonomy" id="1437360"/>
    <lineage>
        <taxon>Bacteria</taxon>
        <taxon>Pseudomonadati</taxon>
        <taxon>Pseudomonadota</taxon>
        <taxon>Alphaproteobacteria</taxon>
        <taxon>Hyphomicrobiales</taxon>
        <taxon>Nitrobacteraceae</taxon>
        <taxon>Bradyrhizobium</taxon>
    </lineage>
</organism>
<dbReference type="Pfam" id="PF02781">
    <property type="entry name" value="G6PD_C"/>
    <property type="match status" value="1"/>
</dbReference>
<comment type="caution">
    <text evidence="7">Lacks conserved residue(s) required for the propagation of feature annotation.</text>
</comment>
<dbReference type="GO" id="GO:0050661">
    <property type="term" value="F:NADP binding"/>
    <property type="evidence" value="ECO:0007669"/>
    <property type="project" value="UniProtKB-UniRule"/>
</dbReference>
<dbReference type="SUPFAM" id="SSF55347">
    <property type="entry name" value="Glyceraldehyde-3-phosphate dehydrogenase-like, C-terminal domain"/>
    <property type="match status" value="1"/>
</dbReference>
<feature type="binding site" evidence="7">
    <location>
        <position position="59"/>
    </location>
    <ligand>
        <name>NADP(+)</name>
        <dbReference type="ChEBI" id="CHEBI:58349"/>
    </ligand>
</feature>
<dbReference type="PANTHER" id="PTHR23429">
    <property type="entry name" value="GLUCOSE-6-PHOSPHATE 1-DEHYDROGENASE G6PD"/>
    <property type="match status" value="1"/>
</dbReference>
<feature type="binding site" evidence="7">
    <location>
        <position position="253"/>
    </location>
    <ligand>
        <name>substrate</name>
    </ligand>
</feature>
<feature type="binding site" evidence="7">
    <location>
        <position position="358"/>
    </location>
    <ligand>
        <name>substrate</name>
    </ligand>
</feature>
<feature type="binding site" evidence="7">
    <location>
        <position position="234"/>
    </location>
    <ligand>
        <name>substrate</name>
    </ligand>
</feature>
<dbReference type="GO" id="GO:0009051">
    <property type="term" value="P:pentose-phosphate shunt, oxidative branch"/>
    <property type="evidence" value="ECO:0007669"/>
    <property type="project" value="TreeGrafter"/>
</dbReference>
<evidence type="ECO:0000256" key="3">
    <source>
        <dbReference type="ARBA" id="ARBA00022526"/>
    </source>
</evidence>
<dbReference type="GO" id="GO:0006006">
    <property type="term" value="P:glucose metabolic process"/>
    <property type="evidence" value="ECO:0007669"/>
    <property type="project" value="UniProtKB-KW"/>
</dbReference>
<feature type="binding site" evidence="7">
    <location>
        <position position="166"/>
    </location>
    <ligand>
        <name>NADP(+)</name>
        <dbReference type="ChEBI" id="CHEBI:58349"/>
    </ligand>
</feature>
<evidence type="ECO:0000256" key="7">
    <source>
        <dbReference type="HAMAP-Rule" id="MF_00966"/>
    </source>
</evidence>
<dbReference type="Gene3D" id="3.30.360.10">
    <property type="entry name" value="Dihydrodipicolinate Reductase, domain 2"/>
    <property type="match status" value="1"/>
</dbReference>
<feature type="domain" description="Glucose-6-phosphate dehydrogenase NAD-binding" evidence="8">
    <location>
        <begin position="22"/>
        <end position="205"/>
    </location>
</feature>
<evidence type="ECO:0000256" key="6">
    <source>
        <dbReference type="ARBA" id="ARBA00023277"/>
    </source>
</evidence>
<evidence type="ECO:0000259" key="9">
    <source>
        <dbReference type="Pfam" id="PF02781"/>
    </source>
</evidence>
<comment type="catalytic activity">
    <reaction evidence="7">
        <text>D-glucose 6-phosphate + NADP(+) = 6-phospho-D-glucono-1,5-lactone + NADPH + H(+)</text>
        <dbReference type="Rhea" id="RHEA:15841"/>
        <dbReference type="ChEBI" id="CHEBI:15378"/>
        <dbReference type="ChEBI" id="CHEBI:57783"/>
        <dbReference type="ChEBI" id="CHEBI:57955"/>
        <dbReference type="ChEBI" id="CHEBI:58349"/>
        <dbReference type="ChEBI" id="CHEBI:61548"/>
        <dbReference type="EC" id="1.1.1.49"/>
    </reaction>
</comment>
<accession>A0A1M5H401</accession>
<name>A0A1M5H401_9BRAD</name>
<evidence type="ECO:0000259" key="8">
    <source>
        <dbReference type="Pfam" id="PF00479"/>
    </source>
</evidence>
<evidence type="ECO:0000313" key="10">
    <source>
        <dbReference type="EMBL" id="SHG10771.1"/>
    </source>
</evidence>
<dbReference type="NCBIfam" id="TIGR00871">
    <property type="entry name" value="zwf"/>
    <property type="match status" value="1"/>
</dbReference>
<dbReference type="AlphaFoldDB" id="A0A1M5H401"/>
<reference evidence="10 11" key="1">
    <citation type="submission" date="2016-11" db="EMBL/GenBank/DDBJ databases">
        <authorList>
            <person name="Jaros S."/>
            <person name="Januszkiewicz K."/>
            <person name="Wedrychowicz H."/>
        </authorList>
    </citation>
    <scope>NUCLEOTIDE SEQUENCE [LARGE SCALE GENOMIC DNA]</scope>
    <source>
        <strain evidence="10 11">GAS242</strain>
    </source>
</reference>
<dbReference type="EMBL" id="LT670818">
    <property type="protein sequence ID" value="SHG10771.1"/>
    <property type="molecule type" value="Genomic_DNA"/>
</dbReference>
<keyword evidence="6 7" id="KW-0119">Carbohydrate metabolism</keyword>
<evidence type="ECO:0000313" key="11">
    <source>
        <dbReference type="Proteomes" id="UP000190675"/>
    </source>
</evidence>
<dbReference type="PRINTS" id="PR00079">
    <property type="entry name" value="G6PDHDRGNASE"/>
</dbReference>
<dbReference type="PROSITE" id="PS00069">
    <property type="entry name" value="G6P_DEHYDROGENASE"/>
    <property type="match status" value="1"/>
</dbReference>